<dbReference type="Proteomes" id="UP001233999">
    <property type="component" value="Unassembled WGS sequence"/>
</dbReference>
<dbReference type="Pfam" id="PF00106">
    <property type="entry name" value="adh_short"/>
    <property type="match status" value="1"/>
</dbReference>
<dbReference type="GO" id="GO:0016616">
    <property type="term" value="F:oxidoreductase activity, acting on the CH-OH group of donors, NAD or NADP as acceptor"/>
    <property type="evidence" value="ECO:0007669"/>
    <property type="project" value="UniProtKB-ARBA"/>
</dbReference>
<organism evidence="4 5">
    <name type="scientific">Diploptera punctata</name>
    <name type="common">Pacific beetle cockroach</name>
    <dbReference type="NCBI Taxonomy" id="6984"/>
    <lineage>
        <taxon>Eukaryota</taxon>
        <taxon>Metazoa</taxon>
        <taxon>Ecdysozoa</taxon>
        <taxon>Arthropoda</taxon>
        <taxon>Hexapoda</taxon>
        <taxon>Insecta</taxon>
        <taxon>Pterygota</taxon>
        <taxon>Neoptera</taxon>
        <taxon>Polyneoptera</taxon>
        <taxon>Dictyoptera</taxon>
        <taxon>Blattodea</taxon>
        <taxon>Blaberoidea</taxon>
        <taxon>Blaberidae</taxon>
        <taxon>Diplopterinae</taxon>
        <taxon>Diploptera</taxon>
    </lineage>
</organism>
<evidence type="ECO:0000313" key="5">
    <source>
        <dbReference type="Proteomes" id="UP001233999"/>
    </source>
</evidence>
<keyword evidence="2" id="KW-0560">Oxidoreductase</keyword>
<dbReference type="AlphaFoldDB" id="A0AAD8E876"/>
<reference evidence="4" key="2">
    <citation type="submission" date="2023-05" db="EMBL/GenBank/DDBJ databases">
        <authorList>
            <person name="Fouks B."/>
        </authorList>
    </citation>
    <scope>NUCLEOTIDE SEQUENCE</scope>
    <source>
        <strain evidence="4">Stay&amp;Tobe</strain>
        <tissue evidence="4">Testes</tissue>
    </source>
</reference>
<name>A0AAD8E876_DIPPU</name>
<dbReference type="SUPFAM" id="SSF51735">
    <property type="entry name" value="NAD(P)-binding Rossmann-fold domains"/>
    <property type="match status" value="1"/>
</dbReference>
<evidence type="ECO:0000256" key="2">
    <source>
        <dbReference type="ARBA" id="ARBA00023002"/>
    </source>
</evidence>
<dbReference type="PRINTS" id="PR00081">
    <property type="entry name" value="GDHRDH"/>
</dbReference>
<dbReference type="Gene3D" id="3.40.50.720">
    <property type="entry name" value="NAD(P)-binding Rossmann-like Domain"/>
    <property type="match status" value="1"/>
</dbReference>
<evidence type="ECO:0000256" key="1">
    <source>
        <dbReference type="ARBA" id="ARBA00006484"/>
    </source>
</evidence>
<dbReference type="PANTHER" id="PTHR43115:SF4">
    <property type="entry name" value="DEHYDROGENASE_REDUCTASE SDR FAMILY MEMBER 11"/>
    <property type="match status" value="1"/>
</dbReference>
<sequence>MQRWAGRVAVVTGASSGIGAAISQELVKKGLKVVGLARRVERVEEMSKTLSSQPGKLYPVKADITKDTDVKDAFKWIKSNLGGVDILINNAGVNIGNSLTVNGPLEGWRSMFDLNVLALSNCTKEAVQSMKDRGVDDGHIVHINSIYPCTTKHAVTMLAEGLRRELVSQKSKITSHLNVVDGKALSTPSDAQQTLHESHPHLQPQDLADAVLYVLGTPPHVQVHELTLRPTV</sequence>
<gene>
    <name evidence="4" type="ORF">L9F63_004100</name>
</gene>
<dbReference type="InterPro" id="IPR036291">
    <property type="entry name" value="NAD(P)-bd_dom_sf"/>
</dbReference>
<comment type="caution">
    <text evidence="4">The sequence shown here is derived from an EMBL/GenBank/DDBJ whole genome shotgun (WGS) entry which is preliminary data.</text>
</comment>
<protein>
    <recommendedName>
        <fullName evidence="6">Farnesol dehydrogenase</fullName>
    </recommendedName>
</protein>
<evidence type="ECO:0000256" key="3">
    <source>
        <dbReference type="RuleBase" id="RU000363"/>
    </source>
</evidence>
<dbReference type="InterPro" id="IPR002347">
    <property type="entry name" value="SDR_fam"/>
</dbReference>
<dbReference type="FunFam" id="3.40.50.720:FF:000047">
    <property type="entry name" value="NADP-dependent L-serine/L-allo-threonine dehydrogenase"/>
    <property type="match status" value="1"/>
</dbReference>
<keyword evidence="5" id="KW-1185">Reference proteome</keyword>
<reference evidence="4" key="1">
    <citation type="journal article" date="2023" name="IScience">
        <title>Live-bearing cockroach genome reveals convergent evolutionary mechanisms linked to viviparity in insects and beyond.</title>
        <authorList>
            <person name="Fouks B."/>
            <person name="Harrison M.C."/>
            <person name="Mikhailova A.A."/>
            <person name="Marchal E."/>
            <person name="English S."/>
            <person name="Carruthers M."/>
            <person name="Jennings E.C."/>
            <person name="Chiamaka E.L."/>
            <person name="Frigard R.A."/>
            <person name="Pippel M."/>
            <person name="Attardo G.M."/>
            <person name="Benoit J.B."/>
            <person name="Bornberg-Bauer E."/>
            <person name="Tobe S.S."/>
        </authorList>
    </citation>
    <scope>NUCLEOTIDE SEQUENCE</scope>
    <source>
        <strain evidence="4">Stay&amp;Tobe</strain>
    </source>
</reference>
<feature type="non-terminal residue" evidence="4">
    <location>
        <position position="1"/>
    </location>
</feature>
<evidence type="ECO:0000313" key="4">
    <source>
        <dbReference type="EMBL" id="KAJ9580227.1"/>
    </source>
</evidence>
<accession>A0AAD8E876</accession>
<dbReference type="PRINTS" id="PR00080">
    <property type="entry name" value="SDRFAMILY"/>
</dbReference>
<proteinExistence type="inferred from homology"/>
<evidence type="ECO:0008006" key="6">
    <source>
        <dbReference type="Google" id="ProtNLM"/>
    </source>
</evidence>
<dbReference type="PANTHER" id="PTHR43115">
    <property type="entry name" value="DEHYDROGENASE/REDUCTASE SDR FAMILY MEMBER 11"/>
    <property type="match status" value="1"/>
</dbReference>
<comment type="similarity">
    <text evidence="1 3">Belongs to the short-chain dehydrogenases/reductases (SDR) family.</text>
</comment>
<dbReference type="EMBL" id="JASPKZ010008354">
    <property type="protein sequence ID" value="KAJ9580227.1"/>
    <property type="molecule type" value="Genomic_DNA"/>
</dbReference>